<dbReference type="Proteomes" id="UP000308828">
    <property type="component" value="Unassembled WGS sequence"/>
</dbReference>
<reference evidence="3 4" key="1">
    <citation type="submission" date="2019-04" db="EMBL/GenBank/DDBJ databases">
        <title>Genome sequence of strain shin9-1.</title>
        <authorList>
            <person name="Gao J."/>
            <person name="Sun J."/>
        </authorList>
    </citation>
    <scope>NUCLEOTIDE SEQUENCE [LARGE SCALE GENOMIC DNA]</scope>
    <source>
        <strain evidence="4">shin9-1</strain>
    </source>
</reference>
<dbReference type="GO" id="GO:0003824">
    <property type="term" value="F:catalytic activity"/>
    <property type="evidence" value="ECO:0007669"/>
    <property type="project" value="UniProtKB-ARBA"/>
</dbReference>
<proteinExistence type="predicted"/>
<dbReference type="InterPro" id="IPR022770">
    <property type="entry name" value="IucA/IucC-like_C"/>
</dbReference>
<evidence type="ECO:0000313" key="3">
    <source>
        <dbReference type="EMBL" id="THV20900.1"/>
    </source>
</evidence>
<dbReference type="Pfam" id="PF06276">
    <property type="entry name" value="FhuF"/>
    <property type="match status" value="1"/>
</dbReference>
<evidence type="ECO:0000259" key="1">
    <source>
        <dbReference type="Pfam" id="PF06276"/>
    </source>
</evidence>
<protein>
    <submittedName>
        <fullName evidence="3">Siderophore-iron reductase FhuF</fullName>
    </submittedName>
</protein>
<dbReference type="OrthoDB" id="8993954at2"/>
<dbReference type="AlphaFoldDB" id="A0A4S8NTQ7"/>
<gene>
    <name evidence="3" type="primary">fhuF</name>
    <name evidence="3" type="ORF">FAA97_17030</name>
</gene>
<comment type="caution">
    <text evidence="3">The sequence shown here is derived from an EMBL/GenBank/DDBJ whole genome shotgun (WGS) entry which is preliminary data.</text>
</comment>
<dbReference type="GO" id="GO:0051537">
    <property type="term" value="F:2 iron, 2 sulfur cluster binding"/>
    <property type="evidence" value="ECO:0007669"/>
    <property type="project" value="InterPro"/>
</dbReference>
<evidence type="ECO:0000259" key="2">
    <source>
        <dbReference type="Pfam" id="PF11575"/>
    </source>
</evidence>
<accession>A0A4S8NTQ7</accession>
<evidence type="ECO:0000313" key="4">
    <source>
        <dbReference type="Proteomes" id="UP000308828"/>
    </source>
</evidence>
<name>A0A4S8NTQ7_9HYPH</name>
<dbReference type="NCBIfam" id="TIGR03951">
    <property type="entry name" value="Fe_III_red_FhuF"/>
    <property type="match status" value="1"/>
</dbReference>
<dbReference type="InterPro" id="IPR024726">
    <property type="entry name" value="FhuF_C"/>
</dbReference>
<dbReference type="InterPro" id="IPR008090">
    <property type="entry name" value="Fe_iron_reduct"/>
</dbReference>
<organism evidence="3 4">
    <name type="scientific">Peteryoungia ipomoeae</name>
    <dbReference type="NCBI Taxonomy" id="1210932"/>
    <lineage>
        <taxon>Bacteria</taxon>
        <taxon>Pseudomonadati</taxon>
        <taxon>Pseudomonadota</taxon>
        <taxon>Alphaproteobacteria</taxon>
        <taxon>Hyphomicrobiales</taxon>
        <taxon>Rhizobiaceae</taxon>
        <taxon>Peteryoungia</taxon>
    </lineage>
</organism>
<dbReference type="Pfam" id="PF11575">
    <property type="entry name" value="FhuF_C"/>
    <property type="match status" value="1"/>
</dbReference>
<dbReference type="RefSeq" id="WP_136599760.1">
    <property type="nucleotide sequence ID" value="NZ_STGV01000006.1"/>
</dbReference>
<keyword evidence="4" id="KW-1185">Reference proteome</keyword>
<dbReference type="EMBL" id="STGV01000006">
    <property type="protein sequence ID" value="THV20900.1"/>
    <property type="molecule type" value="Genomic_DNA"/>
</dbReference>
<feature type="domain" description="Aerobactin siderophore biosynthesis IucA/IucC-like C-terminal" evidence="1">
    <location>
        <begin position="67"/>
        <end position="176"/>
    </location>
</feature>
<feature type="domain" description="Ferric siderophore reductase C-terminal" evidence="2">
    <location>
        <begin position="198"/>
        <end position="218"/>
    </location>
</feature>
<sequence>MSGIASPQDLLARLIGPLAPIRGRLSDGAEIRRVVPSAQVLEADAFAFLIESYARRFGVKPDSYLVSLWSQKYLATVIIPVMALSVIGGRAVRADIETTEIVVDDDGQPVALRVPSDFTTEDGDQAASLLVSTHLTPLIEALARRSGLSKKIFWGNAAHYLEWIVRQLPGKISGFALPAPMTDAIRYVEEEGLRVRRRKVCCLRDRVRGVENCGTLCPDRVKRIKS</sequence>